<dbReference type="CDD" id="cd04031">
    <property type="entry name" value="C2A_RIM1alpha"/>
    <property type="match status" value="1"/>
</dbReference>
<dbReference type="SMART" id="SM00239">
    <property type="entry name" value="C2"/>
    <property type="match status" value="2"/>
</dbReference>
<dbReference type="GO" id="GO:0042734">
    <property type="term" value="C:presynaptic membrane"/>
    <property type="evidence" value="ECO:0007669"/>
    <property type="project" value="TreeGrafter"/>
</dbReference>
<feature type="region of interest" description="Disordered" evidence="11">
    <location>
        <begin position="926"/>
        <end position="1036"/>
    </location>
</feature>
<dbReference type="CDD" id="cd04028">
    <property type="entry name" value="C2B_RIM1alpha"/>
    <property type="match status" value="1"/>
</dbReference>
<dbReference type="PANTHER" id="PTHR12157">
    <property type="entry name" value="REGULATING SYNAPTIC MEMBRANE EXOCYTOSIS PROTEIN"/>
    <property type="match status" value="1"/>
</dbReference>
<dbReference type="GO" id="GO:0031267">
    <property type="term" value="F:small GTPase binding"/>
    <property type="evidence" value="ECO:0007669"/>
    <property type="project" value="InterPro"/>
</dbReference>
<dbReference type="CDD" id="cd06714">
    <property type="entry name" value="PDZ_RIM-like"/>
    <property type="match status" value="1"/>
</dbReference>
<evidence type="ECO:0000256" key="9">
    <source>
        <dbReference type="PROSITE-ProRule" id="PRU00091"/>
    </source>
</evidence>
<gene>
    <name evidence="16" type="primary">RIMS1</name>
</gene>
<evidence type="ECO:0000259" key="14">
    <source>
        <dbReference type="PROSITE" id="PS50178"/>
    </source>
</evidence>
<dbReference type="Proteomes" id="UP000694402">
    <property type="component" value="Unassembled WGS sequence"/>
</dbReference>
<feature type="region of interest" description="Disordered" evidence="11">
    <location>
        <begin position="1"/>
        <end position="30"/>
    </location>
</feature>
<feature type="compositionally biased region" description="Pro residues" evidence="11">
    <location>
        <begin position="11"/>
        <end position="22"/>
    </location>
</feature>
<keyword evidence="17" id="KW-1185">Reference proteome</keyword>
<dbReference type="SUPFAM" id="SSF50156">
    <property type="entry name" value="PDZ domain-like"/>
    <property type="match status" value="1"/>
</dbReference>
<evidence type="ECO:0000259" key="13">
    <source>
        <dbReference type="PROSITE" id="PS50106"/>
    </source>
</evidence>
<dbReference type="InterPro" id="IPR017455">
    <property type="entry name" value="Znf_FYVE-rel"/>
</dbReference>
<dbReference type="FunFam" id="2.30.42.10:FF:000003">
    <property type="entry name" value="Regulating synaptic membrane exocytosis protein 1, putative"/>
    <property type="match status" value="1"/>
</dbReference>
<evidence type="ECO:0000256" key="7">
    <source>
        <dbReference type="ARBA" id="ARBA00023018"/>
    </source>
</evidence>
<keyword evidence="7" id="KW-0770">Synapse</keyword>
<feature type="coiled-coil region" evidence="10">
    <location>
        <begin position="42"/>
        <end position="69"/>
    </location>
</feature>
<dbReference type="InterPro" id="IPR035892">
    <property type="entry name" value="C2_domain_sf"/>
</dbReference>
<dbReference type="GO" id="GO:0042391">
    <property type="term" value="P:regulation of membrane potential"/>
    <property type="evidence" value="ECO:0007669"/>
    <property type="project" value="TreeGrafter"/>
</dbReference>
<evidence type="ECO:0000256" key="5">
    <source>
        <dbReference type="ARBA" id="ARBA00022782"/>
    </source>
</evidence>
<dbReference type="InterPro" id="IPR000008">
    <property type="entry name" value="C2_dom"/>
</dbReference>
<dbReference type="SUPFAM" id="SSF49562">
    <property type="entry name" value="C2 domain (Calcium/lipid-binding domain, CaLB)"/>
    <property type="match status" value="2"/>
</dbReference>
<evidence type="ECO:0000256" key="2">
    <source>
        <dbReference type="ARBA" id="ARBA00022723"/>
    </source>
</evidence>
<dbReference type="InterPro" id="IPR054386">
    <property type="entry name" value="RIM_Znf"/>
</dbReference>
<dbReference type="PROSITE" id="PS50178">
    <property type="entry name" value="ZF_FYVE"/>
    <property type="match status" value="1"/>
</dbReference>
<accession>A0A8C8HJD1</accession>
<feature type="compositionally biased region" description="Gly residues" evidence="11">
    <location>
        <begin position="243"/>
        <end position="256"/>
    </location>
</feature>
<feature type="compositionally biased region" description="Low complexity" evidence="11">
    <location>
        <begin position="1080"/>
        <end position="1098"/>
    </location>
</feature>
<evidence type="ECO:0000256" key="8">
    <source>
        <dbReference type="ARBA" id="ARBA00034103"/>
    </source>
</evidence>
<dbReference type="Pfam" id="PF00595">
    <property type="entry name" value="PDZ"/>
    <property type="match status" value="1"/>
</dbReference>
<evidence type="ECO:0000256" key="6">
    <source>
        <dbReference type="ARBA" id="ARBA00022833"/>
    </source>
</evidence>
<dbReference type="GO" id="GO:0048167">
    <property type="term" value="P:regulation of synaptic plasticity"/>
    <property type="evidence" value="ECO:0007669"/>
    <property type="project" value="TreeGrafter"/>
</dbReference>
<dbReference type="PROSITE" id="PS50106">
    <property type="entry name" value="PDZ"/>
    <property type="match status" value="1"/>
</dbReference>
<evidence type="ECO:0000256" key="3">
    <source>
        <dbReference type="ARBA" id="ARBA00022737"/>
    </source>
</evidence>
<evidence type="ECO:0000256" key="1">
    <source>
        <dbReference type="ARBA" id="ARBA00022553"/>
    </source>
</evidence>
<feature type="compositionally biased region" description="Low complexity" evidence="11">
    <location>
        <begin position="630"/>
        <end position="646"/>
    </location>
</feature>
<evidence type="ECO:0000256" key="4">
    <source>
        <dbReference type="ARBA" id="ARBA00022771"/>
    </source>
</evidence>
<dbReference type="Pfam" id="PF22601">
    <property type="entry name" value="RIM2a_ZnF"/>
    <property type="match status" value="1"/>
</dbReference>
<dbReference type="PROSITE" id="PS50916">
    <property type="entry name" value="RABBD"/>
    <property type="match status" value="1"/>
</dbReference>
<dbReference type="Gene3D" id="2.30.42.10">
    <property type="match status" value="1"/>
</dbReference>
<dbReference type="InterPro" id="IPR036034">
    <property type="entry name" value="PDZ_sf"/>
</dbReference>
<dbReference type="InterPro" id="IPR001478">
    <property type="entry name" value="PDZ"/>
</dbReference>
<dbReference type="Pfam" id="PF00168">
    <property type="entry name" value="C2"/>
    <property type="match status" value="2"/>
</dbReference>
<dbReference type="GO" id="GO:0044325">
    <property type="term" value="F:transmembrane transporter binding"/>
    <property type="evidence" value="ECO:0007669"/>
    <property type="project" value="TreeGrafter"/>
</dbReference>
<evidence type="ECO:0000256" key="11">
    <source>
        <dbReference type="SAM" id="MobiDB-lite"/>
    </source>
</evidence>
<feature type="compositionally biased region" description="Basic and acidic residues" evidence="11">
    <location>
        <begin position="950"/>
        <end position="970"/>
    </location>
</feature>
<dbReference type="GO" id="GO:0006886">
    <property type="term" value="P:intracellular protein transport"/>
    <property type="evidence" value="ECO:0007669"/>
    <property type="project" value="InterPro"/>
</dbReference>
<feature type="compositionally biased region" description="Basic and acidic residues" evidence="11">
    <location>
        <begin position="850"/>
        <end position="861"/>
    </location>
</feature>
<evidence type="ECO:0008006" key="18">
    <source>
        <dbReference type="Google" id="ProtNLM"/>
    </source>
</evidence>
<feature type="compositionally biased region" description="Basic and acidic residues" evidence="11">
    <location>
        <begin position="990"/>
        <end position="1035"/>
    </location>
</feature>
<dbReference type="FunFam" id="2.60.40.150:FF:000001">
    <property type="entry name" value="Regulating synaptic membrane exocytosis 3, isoform CRA_a"/>
    <property type="match status" value="1"/>
</dbReference>
<feature type="domain" description="C2" evidence="12">
    <location>
        <begin position="1252"/>
        <end position="1370"/>
    </location>
</feature>
<feature type="compositionally biased region" description="Polar residues" evidence="11">
    <location>
        <begin position="971"/>
        <end position="988"/>
    </location>
</feature>
<feature type="compositionally biased region" description="Polar residues" evidence="11">
    <location>
        <begin position="364"/>
        <end position="374"/>
    </location>
</feature>
<feature type="compositionally biased region" description="Basic and acidic residues" evidence="11">
    <location>
        <begin position="340"/>
        <end position="349"/>
    </location>
</feature>
<keyword evidence="2" id="KW-0479">Metal-binding</keyword>
<protein>
    <recommendedName>
        <fullName evidence="18">Regulating synaptic membrane exocytosis 1</fullName>
    </recommendedName>
</protein>
<dbReference type="GeneTree" id="ENSGT00940000155134"/>
<keyword evidence="3" id="KW-0677">Repeat</keyword>
<dbReference type="FunFam" id="2.60.40.150:FF:000003">
    <property type="entry name" value="Regulating synaptic membrane exocytosis protein 2"/>
    <property type="match status" value="1"/>
</dbReference>
<feature type="region of interest" description="Disordered" evidence="11">
    <location>
        <begin position="149"/>
        <end position="485"/>
    </location>
</feature>
<evidence type="ECO:0000259" key="12">
    <source>
        <dbReference type="PROSITE" id="PS50004"/>
    </source>
</evidence>
<keyword evidence="6" id="KW-0862">Zinc</keyword>
<evidence type="ECO:0000313" key="16">
    <source>
        <dbReference type="Ensembl" id="ENSOTSP00005065755.2"/>
    </source>
</evidence>
<feature type="compositionally biased region" description="Basic and acidic residues" evidence="11">
    <location>
        <begin position="301"/>
        <end position="329"/>
    </location>
</feature>
<organism evidence="16 17">
    <name type="scientific">Oncorhynchus tshawytscha</name>
    <name type="common">Chinook salmon</name>
    <name type="synonym">Salmo tshawytscha</name>
    <dbReference type="NCBI Taxonomy" id="74940"/>
    <lineage>
        <taxon>Eukaryota</taxon>
        <taxon>Metazoa</taxon>
        <taxon>Chordata</taxon>
        <taxon>Craniata</taxon>
        <taxon>Vertebrata</taxon>
        <taxon>Euteleostomi</taxon>
        <taxon>Actinopterygii</taxon>
        <taxon>Neopterygii</taxon>
        <taxon>Teleostei</taxon>
        <taxon>Protacanthopterygii</taxon>
        <taxon>Salmoniformes</taxon>
        <taxon>Salmonidae</taxon>
        <taxon>Salmoninae</taxon>
        <taxon>Oncorhynchus</taxon>
    </lineage>
</organism>
<feature type="region of interest" description="Disordered" evidence="11">
    <location>
        <begin position="805"/>
        <end position="830"/>
    </location>
</feature>
<keyword evidence="5" id="KW-0221">Differentiation</keyword>
<feature type="region of interest" description="Disordered" evidence="11">
    <location>
        <begin position="628"/>
        <end position="658"/>
    </location>
</feature>
<feature type="compositionally biased region" description="Basic residues" evidence="11">
    <location>
        <begin position="350"/>
        <end position="363"/>
    </location>
</feature>
<feature type="domain" description="RabBD" evidence="15">
    <location>
        <begin position="24"/>
        <end position="154"/>
    </location>
</feature>
<feature type="domain" description="PDZ" evidence="13">
    <location>
        <begin position="529"/>
        <end position="621"/>
    </location>
</feature>
<keyword evidence="1" id="KW-0597">Phosphoprotein</keyword>
<evidence type="ECO:0000313" key="17">
    <source>
        <dbReference type="Proteomes" id="UP000694402"/>
    </source>
</evidence>
<keyword evidence="10" id="KW-0175">Coiled coil</keyword>
<dbReference type="GO" id="GO:0030154">
    <property type="term" value="P:cell differentiation"/>
    <property type="evidence" value="ECO:0007669"/>
    <property type="project" value="UniProtKB-KW"/>
</dbReference>
<dbReference type="GO" id="GO:0048788">
    <property type="term" value="C:cytoskeleton of presynaptic active zone"/>
    <property type="evidence" value="ECO:0007669"/>
    <property type="project" value="TreeGrafter"/>
</dbReference>
<reference evidence="16" key="1">
    <citation type="submission" date="2025-08" db="UniProtKB">
        <authorList>
            <consortium name="Ensembl"/>
        </authorList>
    </citation>
    <scope>IDENTIFICATION</scope>
</reference>
<reference evidence="16" key="2">
    <citation type="submission" date="2025-09" db="UniProtKB">
        <authorList>
            <consortium name="Ensembl"/>
        </authorList>
    </citation>
    <scope>IDENTIFICATION</scope>
</reference>
<sequence>MSSASVGPQGGPRPPTAPPTVPELPDLSHLTEEERKIIMAVMDRQKEEEEKEEAVLKTLHQQFESYKEQVRRIGVETRRQQQGQHKDDAPTCGICRKTKFADGCGHHCSYCQTRFCARCGGRVSLRSNNVMWVCNLCRKQQEILTKSGEWFSGPGARQMSLDGGLNAPPTGGDNQRGDRKLLRSRSQAPPPSSGNAGAAPDGTHQPPTVQAKGALDTMPASRARSEPSRDKKRPLSLHEQNGKPGGPGRGRGGRGPPGKLQTVASQEEFCGPGDIDWRDGRHLEKVRSHDYPNGGNQGNRPDLRRRPPEEDELERKRRQEEEFQARYRSDPNLARYPVKPQKEEQEMRMHAKVSKVRHERRHSNNAINENQNHGPLQPSGGGSRTGPHPGAPHPHQGPPPPAGWDPPKGPHPSQLDPNSQAAMMHKARREKPGDSLLRKDSQSSDQSESLRPPPPRPYKSKRGVNKRQMSISSSEEEGASTPEYTSCEDVDMESVSEKGQITALSLSVSSSHHPVTWQPSKEGDHLIGRITLSKRSAVPREAGSLLGLKVVGGKMTETGRLGAFITKVKKGSLADIVGHLRAGDEVLQWNGKSLPGATKKEVYNIILESKAEPQVEIVVSRPIGDIPRIPETSHPPLESSSSSFESQKMERPSISVMSPTSPATLRALPVILPGQLSVKLWYDKVGHQLNVNVLQAIDLPPRPDGRPRNPYVKMYFLPDRSDKSKRRTKTVKKSAGPKWNQTFLYSHVHRRDFRERMLEITVWDQPRIQEEESDFLGEILIELETALLDDVPHWYKLQTHDVSSLPLPQPSPYLPRRHASHDSPSKKLQRSHRIIDTEFDDTGIAVVSEGAERNSRERERNSTLTVPEQQRLAQHRSRSVSPHREDITRARSRPFLYHTDIPKLCSHTSESRCCHAAWFSMRLHPHTSPSLDRVRSASTTCLRPDTNLHSPDKDRYTHTSIHSPDRDRYTHTPTSTLLIETGTHTSIHSPDIDRYTHTNLHSPDRDRYTHTSIHSPDRDRYTHTSIHSPDRDRYTHTPTSTLLIETGIHTPTSTLLIETGTHTPTSTLLIETDSDMSDASALSRASSASRLSSTSYMSIQSERPRGRSFTSTSVSGEIYPSERTDGSQSDTALGTVGMGGKKRRSSLSARVVSIVSNRRSRSTSQYGQSGHDMIGASIQRSTETGMAVEMTRNMSRQSSKESTNGTMNSCNSEGNLLFGGVRLGQPGNQFSDFLDGLGPAQLVGRQTLATPAIGDIQIGMMDKKGQLEVEVIRARGLVQKPGSKSLPAPYVKVYLLNNGAYVAKKKTKIARKTLDPLYQQALQFEESPQGKVLQVIVWGDYGRMDHKSFMGVAQILLEELDLTSTVIGWYKLFPPSSLVDPTLASLTRRASQSSLDSSSGPPGTRS</sequence>
<comment type="subcellular location">
    <subcellularLocation>
        <location evidence="8">Synapse</location>
    </subcellularLocation>
</comment>
<name>A0A8C8HJD1_ONCTS</name>
<feature type="compositionally biased region" description="Basic and acidic residues" evidence="11">
    <location>
        <begin position="430"/>
        <end position="442"/>
    </location>
</feature>
<feature type="domain" description="FYVE-type" evidence="14">
    <location>
        <begin position="86"/>
        <end position="142"/>
    </location>
</feature>
<proteinExistence type="predicted"/>
<dbReference type="Ensembl" id="ENSOTST00005071424.2">
    <property type="protein sequence ID" value="ENSOTSP00005065755.2"/>
    <property type="gene ID" value="ENSOTSG00005030834.2"/>
</dbReference>
<evidence type="ECO:0000259" key="15">
    <source>
        <dbReference type="PROSITE" id="PS50916"/>
    </source>
</evidence>
<feature type="domain" description="C2" evidence="12">
    <location>
        <begin position="672"/>
        <end position="795"/>
    </location>
</feature>
<feature type="region of interest" description="Disordered" evidence="11">
    <location>
        <begin position="1080"/>
        <end position="1171"/>
    </location>
</feature>
<dbReference type="PANTHER" id="PTHR12157:SF18">
    <property type="entry name" value="REGULATING SYNAPTIC MEMBRANE EXOCYTOSIS PROTEIN 1"/>
    <property type="match status" value="1"/>
</dbReference>
<dbReference type="InterPro" id="IPR039032">
    <property type="entry name" value="Rim-like"/>
</dbReference>
<dbReference type="GO" id="GO:0008270">
    <property type="term" value="F:zinc ion binding"/>
    <property type="evidence" value="ECO:0007669"/>
    <property type="project" value="UniProtKB-KW"/>
</dbReference>
<dbReference type="GO" id="GO:0048791">
    <property type="term" value="P:calcium ion-regulated exocytosis of neurotransmitter"/>
    <property type="evidence" value="ECO:0007669"/>
    <property type="project" value="TreeGrafter"/>
</dbReference>
<feature type="compositionally biased region" description="Pro residues" evidence="11">
    <location>
        <begin position="389"/>
        <end position="410"/>
    </location>
</feature>
<dbReference type="Gene3D" id="3.30.40.10">
    <property type="entry name" value="Zinc/RING finger domain, C3HC4 (zinc finger)"/>
    <property type="match status" value="1"/>
</dbReference>
<dbReference type="SUPFAM" id="SSF57903">
    <property type="entry name" value="FYVE/PHD zinc finger"/>
    <property type="match status" value="1"/>
</dbReference>
<dbReference type="InterPro" id="IPR013083">
    <property type="entry name" value="Znf_RING/FYVE/PHD"/>
</dbReference>
<keyword evidence="4 9" id="KW-0863">Zinc-finger</keyword>
<dbReference type="GO" id="GO:0050806">
    <property type="term" value="P:positive regulation of synaptic transmission"/>
    <property type="evidence" value="ECO:0007669"/>
    <property type="project" value="TreeGrafter"/>
</dbReference>
<dbReference type="InterPro" id="IPR011011">
    <property type="entry name" value="Znf_FYVE_PHD"/>
</dbReference>
<feature type="compositionally biased region" description="Polar residues" evidence="11">
    <location>
        <begin position="863"/>
        <end position="872"/>
    </location>
</feature>
<feature type="compositionally biased region" description="Low complexity" evidence="11">
    <location>
        <begin position="1148"/>
        <end position="1157"/>
    </location>
</feature>
<dbReference type="InterPro" id="IPR010911">
    <property type="entry name" value="Rab_BD"/>
</dbReference>
<dbReference type="AlphaFoldDB" id="A0A8C8HJD1"/>
<dbReference type="GO" id="GO:2000300">
    <property type="term" value="P:regulation of synaptic vesicle exocytosis"/>
    <property type="evidence" value="ECO:0007669"/>
    <property type="project" value="TreeGrafter"/>
</dbReference>
<dbReference type="FunFam" id="3.30.40.10:FF:000044">
    <property type="entry name" value="Regulating synaptic membrane exocytosis protein 2"/>
    <property type="match status" value="1"/>
</dbReference>
<dbReference type="SMART" id="SM00228">
    <property type="entry name" value="PDZ"/>
    <property type="match status" value="1"/>
</dbReference>
<dbReference type="PROSITE" id="PS50004">
    <property type="entry name" value="C2"/>
    <property type="match status" value="2"/>
</dbReference>
<feature type="region of interest" description="Disordered" evidence="11">
    <location>
        <begin position="848"/>
        <end position="886"/>
    </location>
</feature>
<feature type="compositionally biased region" description="Basic and acidic residues" evidence="11">
    <location>
        <begin position="275"/>
        <end position="290"/>
    </location>
</feature>
<dbReference type="Gene3D" id="2.60.40.150">
    <property type="entry name" value="C2 domain"/>
    <property type="match status" value="2"/>
</dbReference>
<evidence type="ECO:0000256" key="10">
    <source>
        <dbReference type="SAM" id="Coils"/>
    </source>
</evidence>